<feature type="transmembrane region" description="Helical" evidence="1">
    <location>
        <begin position="224"/>
        <end position="242"/>
    </location>
</feature>
<feature type="transmembrane region" description="Helical" evidence="1">
    <location>
        <begin position="122"/>
        <end position="146"/>
    </location>
</feature>
<gene>
    <name evidence="2" type="ORF">CHYS00102_LOCUS7225</name>
</gene>
<dbReference type="PROSITE" id="PS51257">
    <property type="entry name" value="PROKAR_LIPOPROTEIN"/>
    <property type="match status" value="1"/>
</dbReference>
<organism evidence="2">
    <name type="scientific">Corethron hystrix</name>
    <dbReference type="NCBI Taxonomy" id="216773"/>
    <lineage>
        <taxon>Eukaryota</taxon>
        <taxon>Sar</taxon>
        <taxon>Stramenopiles</taxon>
        <taxon>Ochrophyta</taxon>
        <taxon>Bacillariophyta</taxon>
        <taxon>Coscinodiscophyceae</taxon>
        <taxon>Corethrophycidae</taxon>
        <taxon>Corethrales</taxon>
        <taxon>Corethraceae</taxon>
        <taxon>Corethron</taxon>
    </lineage>
</organism>
<feature type="transmembrane region" description="Helical" evidence="1">
    <location>
        <begin position="82"/>
        <end position="102"/>
    </location>
</feature>
<feature type="transmembrane region" description="Helical" evidence="1">
    <location>
        <begin position="302"/>
        <end position="323"/>
    </location>
</feature>
<feature type="transmembrane region" description="Helical" evidence="1">
    <location>
        <begin position="272"/>
        <end position="290"/>
    </location>
</feature>
<proteinExistence type="predicted"/>
<dbReference type="AlphaFoldDB" id="A0A7S1BA82"/>
<protein>
    <submittedName>
        <fullName evidence="2">Uncharacterized protein</fullName>
    </submittedName>
</protein>
<keyword evidence="1" id="KW-0812">Transmembrane</keyword>
<evidence type="ECO:0000313" key="2">
    <source>
        <dbReference type="EMBL" id="CAD8880040.1"/>
    </source>
</evidence>
<accession>A0A7S1BA82</accession>
<name>A0A7S1BA82_9STRA</name>
<dbReference type="EMBL" id="HBFR01009987">
    <property type="protein sequence ID" value="CAD8880040.1"/>
    <property type="molecule type" value="Transcribed_RNA"/>
</dbReference>
<feature type="transmembrane region" description="Helical" evidence="1">
    <location>
        <begin position="55"/>
        <end position="75"/>
    </location>
</feature>
<feature type="transmembrane region" description="Helical" evidence="1">
    <location>
        <begin position="191"/>
        <end position="212"/>
    </location>
</feature>
<sequence>MMADHHKHLRAFAAVSFLIGIGACMLTNSELSGWAKPVLKSCLDNSDKSSLSHAYIPWLGGFFVCMVTQFFHVVISSPAGSWLVVVTVSVFIPASIFASIESGRVASDGSKKARLWVGHPCVVWLLGQILGFGVVFPGIFVPAYLLGGGILPNIHSSVDPRRIPMAVLLVFPMVFLTVVLCSISVDTFMWTLAAGIAGGPFWPIIFLILFPLKAKGDPLSTSKSAGLAYGFASFISLGLYVWSTFNLLTSYESYEFIFKAIHGETAHPANKFMLLDAVGILAGAVVLVSIRGKILGAGWSDGLLTLALSPFIGPGTAFGVALMRQEFRTATNILEKKKE</sequence>
<keyword evidence="1" id="KW-0472">Membrane</keyword>
<feature type="transmembrane region" description="Helical" evidence="1">
    <location>
        <begin position="12"/>
        <end position="35"/>
    </location>
</feature>
<feature type="transmembrane region" description="Helical" evidence="1">
    <location>
        <begin position="166"/>
        <end position="185"/>
    </location>
</feature>
<evidence type="ECO:0000256" key="1">
    <source>
        <dbReference type="SAM" id="Phobius"/>
    </source>
</evidence>
<reference evidence="2" key="1">
    <citation type="submission" date="2021-01" db="EMBL/GenBank/DDBJ databases">
        <authorList>
            <person name="Corre E."/>
            <person name="Pelletier E."/>
            <person name="Niang G."/>
            <person name="Scheremetjew M."/>
            <person name="Finn R."/>
            <person name="Kale V."/>
            <person name="Holt S."/>
            <person name="Cochrane G."/>
            <person name="Meng A."/>
            <person name="Brown T."/>
            <person name="Cohen L."/>
        </authorList>
    </citation>
    <scope>NUCLEOTIDE SEQUENCE</scope>
    <source>
        <strain evidence="2">308</strain>
    </source>
</reference>
<keyword evidence="1" id="KW-1133">Transmembrane helix</keyword>